<proteinExistence type="predicted"/>
<evidence type="ECO:0000313" key="2">
    <source>
        <dbReference type="Proteomes" id="UP001497623"/>
    </source>
</evidence>
<organism evidence="1 2">
    <name type="scientific">Meganyctiphanes norvegica</name>
    <name type="common">Northern krill</name>
    <name type="synonym">Thysanopoda norvegica</name>
    <dbReference type="NCBI Taxonomy" id="48144"/>
    <lineage>
        <taxon>Eukaryota</taxon>
        <taxon>Metazoa</taxon>
        <taxon>Ecdysozoa</taxon>
        <taxon>Arthropoda</taxon>
        <taxon>Crustacea</taxon>
        <taxon>Multicrustacea</taxon>
        <taxon>Malacostraca</taxon>
        <taxon>Eumalacostraca</taxon>
        <taxon>Eucarida</taxon>
        <taxon>Euphausiacea</taxon>
        <taxon>Euphausiidae</taxon>
        <taxon>Meganyctiphanes</taxon>
    </lineage>
</organism>
<keyword evidence="2" id="KW-1185">Reference proteome</keyword>
<name>A0AAV2PK20_MEGNR</name>
<evidence type="ECO:0000313" key="1">
    <source>
        <dbReference type="EMBL" id="CAL4060712.1"/>
    </source>
</evidence>
<gene>
    <name evidence="1" type="ORF">MNOR_LOCUS1524</name>
</gene>
<dbReference type="EMBL" id="CAXKWB010000405">
    <property type="protein sequence ID" value="CAL4060712.1"/>
    <property type="molecule type" value="Genomic_DNA"/>
</dbReference>
<accession>A0AAV2PK20</accession>
<evidence type="ECO:0008006" key="3">
    <source>
        <dbReference type="Google" id="ProtNLM"/>
    </source>
</evidence>
<protein>
    <recommendedName>
        <fullName evidence="3">Apolipoprotein B</fullName>
    </recommendedName>
</protein>
<feature type="non-terminal residue" evidence="1">
    <location>
        <position position="1"/>
    </location>
</feature>
<dbReference type="Proteomes" id="UP001497623">
    <property type="component" value="Unassembled WGS sequence"/>
</dbReference>
<sequence>VMDYINTQAPIYLQYVNDYIHELQVVIPQFINDIQVKLPIYLAPYVEEIKAMVETSYEMARKSMYAKLAEKKVKEIVELLLIKYNEVAESYPDEIKAVTDFVILYFNICLDYATWASNTVAEHPTVQKSIEYIQSLTLEKAQADLKPVVDFVMSALHQVETSLNELIAVLPKDIPSLIAVIPKDIPALIAVIPKYIIEFVKMHIPNFFLTFLESVIMYIKQLL</sequence>
<reference evidence="1 2" key="1">
    <citation type="submission" date="2024-05" db="EMBL/GenBank/DDBJ databases">
        <authorList>
            <person name="Wallberg A."/>
        </authorList>
    </citation>
    <scope>NUCLEOTIDE SEQUENCE [LARGE SCALE GENOMIC DNA]</scope>
</reference>
<dbReference type="AlphaFoldDB" id="A0AAV2PK20"/>
<comment type="caution">
    <text evidence="1">The sequence shown here is derived from an EMBL/GenBank/DDBJ whole genome shotgun (WGS) entry which is preliminary data.</text>
</comment>